<keyword evidence="7" id="KW-1185">Reference proteome</keyword>
<feature type="coiled-coil region" evidence="5">
    <location>
        <begin position="80"/>
        <end position="107"/>
    </location>
</feature>
<evidence type="ECO:0000256" key="5">
    <source>
        <dbReference type="SAM" id="Coils"/>
    </source>
</evidence>
<comment type="similarity">
    <text evidence="4">Belongs to the CEP135/TSGA10 family.</text>
</comment>
<dbReference type="InterPro" id="IPR051877">
    <property type="entry name" value="Centriole_BasalBody_StrucProt"/>
</dbReference>
<name>A0A9Q1F675_SYNKA</name>
<protein>
    <submittedName>
        <fullName evidence="6">Uncharacterized protein</fullName>
    </submittedName>
</protein>
<dbReference type="GO" id="GO:0005814">
    <property type="term" value="C:centriole"/>
    <property type="evidence" value="ECO:0007669"/>
    <property type="project" value="UniProtKB-SubCell"/>
</dbReference>
<gene>
    <name evidence="6" type="ORF">SKAU_G00234280</name>
</gene>
<dbReference type="PANTHER" id="PTHR20544">
    <property type="entry name" value="CENTROSOMAL PROTEIN CEP135"/>
    <property type="match status" value="1"/>
</dbReference>
<keyword evidence="5" id="KW-0175">Coiled coil</keyword>
<organism evidence="6 7">
    <name type="scientific">Synaphobranchus kaupii</name>
    <name type="common">Kaup's arrowtooth eel</name>
    <dbReference type="NCBI Taxonomy" id="118154"/>
    <lineage>
        <taxon>Eukaryota</taxon>
        <taxon>Metazoa</taxon>
        <taxon>Chordata</taxon>
        <taxon>Craniata</taxon>
        <taxon>Vertebrata</taxon>
        <taxon>Euteleostomi</taxon>
        <taxon>Actinopterygii</taxon>
        <taxon>Neopterygii</taxon>
        <taxon>Teleostei</taxon>
        <taxon>Anguilliformes</taxon>
        <taxon>Synaphobranchidae</taxon>
        <taxon>Synaphobranchus</taxon>
    </lineage>
</organism>
<evidence type="ECO:0000313" key="7">
    <source>
        <dbReference type="Proteomes" id="UP001152622"/>
    </source>
</evidence>
<proteinExistence type="inferred from homology"/>
<evidence type="ECO:0000256" key="3">
    <source>
        <dbReference type="ARBA" id="ARBA00023212"/>
    </source>
</evidence>
<keyword evidence="3" id="KW-0206">Cytoskeleton</keyword>
<dbReference type="Proteomes" id="UP001152622">
    <property type="component" value="Chromosome 8"/>
</dbReference>
<dbReference type="EMBL" id="JAINUF010000008">
    <property type="protein sequence ID" value="KAJ8351952.1"/>
    <property type="molecule type" value="Genomic_DNA"/>
</dbReference>
<sequence length="115" mass="13248">MEGDEVIAKLRRLNAERDSLREYLKSSQAFQERTMRERAYLKKQVEDLQGTILSLDQESSEYRSKQSTMEEDMLGLEGQVHTLGRKLNATEEELKKAKAECSSLRQDTHQVVSSP</sequence>
<dbReference type="PANTHER" id="PTHR20544:SF0">
    <property type="entry name" value="NUCLEOPROTEIN TPR_MLP1 DOMAIN-CONTAINING PROTEIN"/>
    <property type="match status" value="1"/>
</dbReference>
<keyword evidence="2" id="KW-0963">Cytoplasm</keyword>
<evidence type="ECO:0000256" key="1">
    <source>
        <dbReference type="ARBA" id="ARBA00004114"/>
    </source>
</evidence>
<reference evidence="6" key="1">
    <citation type="journal article" date="2023" name="Science">
        <title>Genome structures resolve the early diversification of teleost fishes.</title>
        <authorList>
            <person name="Parey E."/>
            <person name="Louis A."/>
            <person name="Montfort J."/>
            <person name="Bouchez O."/>
            <person name="Roques C."/>
            <person name="Iampietro C."/>
            <person name="Lluch J."/>
            <person name="Castinel A."/>
            <person name="Donnadieu C."/>
            <person name="Desvignes T."/>
            <person name="Floi Bucao C."/>
            <person name="Jouanno E."/>
            <person name="Wen M."/>
            <person name="Mejri S."/>
            <person name="Dirks R."/>
            <person name="Jansen H."/>
            <person name="Henkel C."/>
            <person name="Chen W.J."/>
            <person name="Zahm M."/>
            <person name="Cabau C."/>
            <person name="Klopp C."/>
            <person name="Thompson A.W."/>
            <person name="Robinson-Rechavi M."/>
            <person name="Braasch I."/>
            <person name="Lecointre G."/>
            <person name="Bobe J."/>
            <person name="Postlethwait J.H."/>
            <person name="Berthelot C."/>
            <person name="Roest Crollius H."/>
            <person name="Guiguen Y."/>
        </authorList>
    </citation>
    <scope>NUCLEOTIDE SEQUENCE</scope>
    <source>
        <strain evidence="6">WJC10195</strain>
    </source>
</reference>
<dbReference type="AlphaFoldDB" id="A0A9Q1F675"/>
<comment type="subcellular location">
    <subcellularLocation>
        <location evidence="1">Cytoplasm</location>
        <location evidence="1">Cytoskeleton</location>
        <location evidence="1">Microtubule organizing center</location>
        <location evidence="1">Centrosome</location>
        <location evidence="1">Centriole</location>
    </subcellularLocation>
</comment>
<accession>A0A9Q1F675</accession>
<evidence type="ECO:0000256" key="2">
    <source>
        <dbReference type="ARBA" id="ARBA00022490"/>
    </source>
</evidence>
<evidence type="ECO:0000313" key="6">
    <source>
        <dbReference type="EMBL" id="KAJ8351952.1"/>
    </source>
</evidence>
<evidence type="ECO:0000256" key="4">
    <source>
        <dbReference type="ARBA" id="ARBA00038123"/>
    </source>
</evidence>
<dbReference type="Gene3D" id="1.10.287.1490">
    <property type="match status" value="1"/>
</dbReference>
<comment type="caution">
    <text evidence="6">The sequence shown here is derived from an EMBL/GenBank/DDBJ whole genome shotgun (WGS) entry which is preliminary data.</text>
</comment>